<feature type="transmembrane region" description="Helical" evidence="14">
    <location>
        <begin position="55"/>
        <end position="81"/>
    </location>
</feature>
<keyword evidence="17" id="KW-1185">Reference proteome</keyword>
<comment type="cofactor">
    <cofactor evidence="14 15">
        <name>heme b</name>
        <dbReference type="ChEBI" id="CHEBI:60344"/>
    </cofactor>
    <text evidence="14 15">Binds 1 heme b (iron(II)-protoporphyrin IX) group per subunit.</text>
</comment>
<evidence type="ECO:0000256" key="8">
    <source>
        <dbReference type="ARBA" id="ARBA00022723"/>
    </source>
</evidence>
<feature type="binding site" description="axial binding residue" evidence="14">
    <location>
        <position position="92"/>
    </location>
    <ligand>
        <name>heme</name>
        <dbReference type="ChEBI" id="CHEBI:30413"/>
    </ligand>
    <ligandPart>
        <name>Fe</name>
        <dbReference type="ChEBI" id="CHEBI:18248"/>
    </ligandPart>
</feature>
<keyword evidence="8 14" id="KW-0479">Metal-binding</keyword>
<dbReference type="GO" id="GO:0005886">
    <property type="term" value="C:plasma membrane"/>
    <property type="evidence" value="ECO:0007669"/>
    <property type="project" value="UniProtKB-SubCell"/>
</dbReference>
<dbReference type="AlphaFoldDB" id="A0A975A2T3"/>
<evidence type="ECO:0000256" key="14">
    <source>
        <dbReference type="HAMAP-Rule" id="MF_02239"/>
    </source>
</evidence>
<dbReference type="RefSeq" id="WP_205723406.1">
    <property type="nucleotide sequence ID" value="NZ_CP070608.1"/>
</dbReference>
<keyword evidence="5 14" id="KW-1003">Cell membrane</keyword>
<dbReference type="GO" id="GO:0046872">
    <property type="term" value="F:metal ion binding"/>
    <property type="evidence" value="ECO:0007669"/>
    <property type="project" value="UniProtKB-UniRule"/>
</dbReference>
<feature type="transmembrane region" description="Helical" evidence="14">
    <location>
        <begin position="127"/>
        <end position="145"/>
    </location>
</feature>
<evidence type="ECO:0000256" key="1">
    <source>
        <dbReference type="ARBA" id="ARBA00004651"/>
    </source>
</evidence>
<proteinExistence type="inferred from homology"/>
<keyword evidence="7 14" id="KW-0812">Transmembrane</keyword>
<dbReference type="PANTHER" id="PTHR40255:SF1">
    <property type="entry name" value="PROTOPORPHYRINOGEN IX OXIDASE"/>
    <property type="match status" value="1"/>
</dbReference>
<evidence type="ECO:0000313" key="17">
    <source>
        <dbReference type="Proteomes" id="UP000662783"/>
    </source>
</evidence>
<evidence type="ECO:0000256" key="10">
    <source>
        <dbReference type="ARBA" id="ARBA00023002"/>
    </source>
</evidence>
<keyword evidence="9 14" id="KW-1133">Transmembrane helix</keyword>
<dbReference type="PIRSF" id="PIRSF004638">
    <property type="entry name" value="UCP004638"/>
    <property type="match status" value="1"/>
</dbReference>
<evidence type="ECO:0000256" key="15">
    <source>
        <dbReference type="PIRNR" id="PIRNR004638"/>
    </source>
</evidence>
<evidence type="ECO:0000256" key="9">
    <source>
        <dbReference type="ARBA" id="ARBA00022989"/>
    </source>
</evidence>
<evidence type="ECO:0000256" key="4">
    <source>
        <dbReference type="ARBA" id="ARBA00017504"/>
    </source>
</evidence>
<dbReference type="PANTHER" id="PTHR40255">
    <property type="entry name" value="UPF0093 MEMBRANE PROTEIN SLR1790"/>
    <property type="match status" value="1"/>
</dbReference>
<feature type="transmembrane region" description="Helical" evidence="14">
    <location>
        <begin position="6"/>
        <end position="29"/>
    </location>
</feature>
<dbReference type="Pfam" id="PF03653">
    <property type="entry name" value="UPF0093"/>
    <property type="match status" value="1"/>
</dbReference>
<dbReference type="GO" id="GO:0006782">
    <property type="term" value="P:protoporphyrinogen IX biosynthetic process"/>
    <property type="evidence" value="ECO:0007669"/>
    <property type="project" value="UniProtKB-UniRule"/>
</dbReference>
<evidence type="ECO:0000256" key="2">
    <source>
        <dbReference type="ARBA" id="ARBA00005073"/>
    </source>
</evidence>
<comment type="pathway">
    <text evidence="2 14 15">Porphyrin-containing compound metabolism; protoporphyrin-IX biosynthesis; protoporphyrin-IX from protoporphyrinogen-IX: step 1/1.</text>
</comment>
<evidence type="ECO:0000256" key="7">
    <source>
        <dbReference type="ARBA" id="ARBA00022692"/>
    </source>
</evidence>
<evidence type="ECO:0000313" key="16">
    <source>
        <dbReference type="EMBL" id="QSE98892.1"/>
    </source>
</evidence>
<comment type="catalytic activity">
    <reaction evidence="13 14 15">
        <text>protoporphyrinogen IX + 3 A = protoporphyrin IX + 3 AH2</text>
        <dbReference type="Rhea" id="RHEA:62000"/>
        <dbReference type="ChEBI" id="CHEBI:13193"/>
        <dbReference type="ChEBI" id="CHEBI:17499"/>
        <dbReference type="ChEBI" id="CHEBI:57306"/>
        <dbReference type="ChEBI" id="CHEBI:57307"/>
    </reaction>
</comment>
<accession>A0A975A2T3</accession>
<evidence type="ECO:0000256" key="6">
    <source>
        <dbReference type="ARBA" id="ARBA00022617"/>
    </source>
</evidence>
<dbReference type="EC" id="1.3.99.-" evidence="14 15"/>
<comment type="subcellular location">
    <subcellularLocation>
        <location evidence="1 14">Cell membrane</location>
        <topology evidence="1 14">Multi-pass membrane protein</topology>
    </subcellularLocation>
</comment>
<keyword evidence="11 14" id="KW-0408">Iron</keyword>
<sequence>MSYLYIKALHLIFVVTWFAGLFYIVRIFIYQTEASQKAEPEKSILEKEYQKNAKLLWYAITWPSAILTLIFGSLLLFVYRFDYLTQGFMHIKLALVVLLYIYQFICHGIFKNQQRGIYKRTSIQLRIWNEVATILLVGIVFIIVLKSALSLVWGIIGLICFSVLIMAAVRLVKNIREKK</sequence>
<name>A0A975A2T3_9BACT</name>
<keyword evidence="10 14" id="KW-0560">Oxidoreductase</keyword>
<evidence type="ECO:0000256" key="11">
    <source>
        <dbReference type="ARBA" id="ARBA00023004"/>
    </source>
</evidence>
<keyword evidence="6 14" id="KW-0349">Heme</keyword>
<dbReference type="Proteomes" id="UP000662783">
    <property type="component" value="Chromosome"/>
</dbReference>
<gene>
    <name evidence="16" type="ORF">JR347_07370</name>
</gene>
<organism evidence="16 17">
    <name type="scientific">Fulvivirga lutea</name>
    <dbReference type="NCBI Taxonomy" id="2810512"/>
    <lineage>
        <taxon>Bacteria</taxon>
        <taxon>Pseudomonadati</taxon>
        <taxon>Bacteroidota</taxon>
        <taxon>Cytophagia</taxon>
        <taxon>Cytophagales</taxon>
        <taxon>Fulvivirgaceae</taxon>
        <taxon>Fulvivirga</taxon>
    </lineage>
</organism>
<dbReference type="KEGG" id="fuv:JR347_07370"/>
<evidence type="ECO:0000256" key="5">
    <source>
        <dbReference type="ARBA" id="ARBA00022475"/>
    </source>
</evidence>
<dbReference type="GO" id="GO:0070818">
    <property type="term" value="F:protoporphyrinogen oxidase activity"/>
    <property type="evidence" value="ECO:0007669"/>
    <property type="project" value="UniProtKB-UniRule"/>
</dbReference>
<comment type="function">
    <text evidence="14 15">Catalyzes the oxidation of protoporphyrinogen IX to protoporphyrin IX.</text>
</comment>
<evidence type="ECO:0000256" key="12">
    <source>
        <dbReference type="ARBA" id="ARBA00023136"/>
    </source>
</evidence>
<keyword evidence="12 14" id="KW-0472">Membrane</keyword>
<evidence type="ECO:0000256" key="13">
    <source>
        <dbReference type="ARBA" id="ARBA00048390"/>
    </source>
</evidence>
<evidence type="ECO:0000256" key="3">
    <source>
        <dbReference type="ARBA" id="ARBA00006501"/>
    </source>
</evidence>
<feature type="transmembrane region" description="Helical" evidence="14">
    <location>
        <begin position="87"/>
        <end position="106"/>
    </location>
</feature>
<comment type="subunit">
    <text evidence="14">Homodimer.</text>
</comment>
<dbReference type="EMBL" id="CP070608">
    <property type="protein sequence ID" value="QSE98892.1"/>
    <property type="molecule type" value="Genomic_DNA"/>
</dbReference>
<reference evidence="16" key="1">
    <citation type="submission" date="2021-02" db="EMBL/GenBank/DDBJ databases">
        <title>Fulvivirga sp. S481 isolated from sea water.</title>
        <authorList>
            <person name="Bae S.S."/>
            <person name="Baek K."/>
        </authorList>
    </citation>
    <scope>NUCLEOTIDE SEQUENCE</scope>
    <source>
        <strain evidence="16">S481</strain>
    </source>
</reference>
<protein>
    <recommendedName>
        <fullName evidence="4 14">Protoporphyrinogen IX oxidase</fullName>
        <shortName evidence="14">PPO</shortName>
        <ecNumber evidence="14 15">1.3.99.-</ecNumber>
    </recommendedName>
</protein>
<feature type="transmembrane region" description="Helical" evidence="14">
    <location>
        <begin position="151"/>
        <end position="172"/>
    </location>
</feature>
<dbReference type="InterPro" id="IPR005265">
    <property type="entry name" value="HemJ-like"/>
</dbReference>
<feature type="binding site" description="axial binding residue" evidence="14">
    <location>
        <position position="10"/>
    </location>
    <ligand>
        <name>heme</name>
        <dbReference type="ChEBI" id="CHEBI:30413"/>
    </ligand>
    <ligandPart>
        <name>Fe</name>
        <dbReference type="ChEBI" id="CHEBI:18248"/>
    </ligandPart>
</feature>
<comment type="similarity">
    <text evidence="3 14 15">Belongs to the HemJ family.</text>
</comment>
<dbReference type="HAMAP" id="MF_02239">
    <property type="entry name" value="HemJ"/>
    <property type="match status" value="1"/>
</dbReference>